<keyword evidence="1" id="KW-1133">Transmembrane helix</keyword>
<feature type="transmembrane region" description="Helical" evidence="1">
    <location>
        <begin position="47"/>
        <end position="68"/>
    </location>
</feature>
<evidence type="ECO:0000259" key="2">
    <source>
        <dbReference type="Pfam" id="PF01882"/>
    </source>
</evidence>
<feature type="transmembrane region" description="Helical" evidence="1">
    <location>
        <begin position="20"/>
        <end position="41"/>
    </location>
</feature>
<organism evidence="3">
    <name type="scientific">uncultured Dysgonomonas sp</name>
    <dbReference type="NCBI Taxonomy" id="206096"/>
    <lineage>
        <taxon>Bacteria</taxon>
        <taxon>Pseudomonadati</taxon>
        <taxon>Bacteroidota</taxon>
        <taxon>Bacteroidia</taxon>
        <taxon>Bacteroidales</taxon>
        <taxon>Dysgonomonadaceae</taxon>
        <taxon>Dysgonomonas</taxon>
        <taxon>environmental samples</taxon>
    </lineage>
</organism>
<evidence type="ECO:0000313" key="3">
    <source>
        <dbReference type="EMBL" id="SBV93360.1"/>
    </source>
</evidence>
<protein>
    <recommendedName>
        <fullName evidence="2">DUF58 domain-containing protein</fullName>
    </recommendedName>
</protein>
<keyword evidence="1" id="KW-0812">Transmembrane</keyword>
<dbReference type="PANTHER" id="PTHR33608">
    <property type="entry name" value="BLL2464 PROTEIN"/>
    <property type="match status" value="1"/>
</dbReference>
<keyword evidence="1" id="KW-0472">Membrane</keyword>
<reference evidence="3" key="1">
    <citation type="submission" date="2016-04" db="EMBL/GenBank/DDBJ databases">
        <authorList>
            <person name="Evans L.H."/>
            <person name="Alamgir A."/>
            <person name="Owens N."/>
            <person name="Weber N.D."/>
            <person name="Virtaneva K."/>
            <person name="Barbian K."/>
            <person name="Babar A."/>
            <person name="Rosenke K."/>
        </authorList>
    </citation>
    <scope>NUCLEOTIDE SEQUENCE</scope>
    <source>
        <strain evidence="3">86-1</strain>
    </source>
</reference>
<sequence>MAIDRQSGGSPVIRFIKSLYLTNLLFITLALCVIGLFACFIFDEYFYLMQLVLGVFCVFILLDIFTVFRQKKGIIGSRNCPDRLSNGDQNTISFSITNRYPFKVRIKIVEEVPFQFQKRDLIFRTSLGVDKVEVFYYDLRPTRRGVYQFGALNVYVSGLFGFVSRRYIFDNHKDVAVYPSFIEMHKYELLAASHRLTDYGVKRIRRIGHATEFDHIKHYTLGDDPRTINYKATARMNQLMVNTYQEEKSQPVYCLIDKGRTMKMPFNGLTLLDYAINSTLMVCSTALNKGDKAGLITFSKGIDEILPADKHRRQRNKILETLYAQQTDFKEADYERLYVTVRRKLTQRSLIILYTNFETVNSMRRQLKYLSSMAKDHLILVAFFLNSEFNEVLDTPPSNLEETFRKGMAEKLSYDKLLIVKELNRYGIYTILSKPENLTIDSINKYLEFKSRGLI</sequence>
<dbReference type="RefSeq" id="WP_296938736.1">
    <property type="nucleotide sequence ID" value="NZ_LT599032.1"/>
</dbReference>
<dbReference type="AlphaFoldDB" id="A0A212J1R2"/>
<accession>A0A212J1R2</accession>
<name>A0A212J1R2_9BACT</name>
<evidence type="ECO:0000256" key="1">
    <source>
        <dbReference type="SAM" id="Phobius"/>
    </source>
</evidence>
<dbReference type="Pfam" id="PF01882">
    <property type="entry name" value="DUF58"/>
    <property type="match status" value="1"/>
</dbReference>
<proteinExistence type="predicted"/>
<dbReference type="EMBL" id="FLUM01000001">
    <property type="protein sequence ID" value="SBV93360.1"/>
    <property type="molecule type" value="Genomic_DNA"/>
</dbReference>
<gene>
    <name evidence="3" type="ORF">KL86DYS1_10847</name>
</gene>
<dbReference type="InterPro" id="IPR002881">
    <property type="entry name" value="DUF58"/>
</dbReference>
<dbReference type="PANTHER" id="PTHR33608:SF3">
    <property type="entry name" value="SLR2013 PROTEIN"/>
    <property type="match status" value="1"/>
</dbReference>
<feature type="domain" description="DUF58" evidence="2">
    <location>
        <begin position="217"/>
        <end position="372"/>
    </location>
</feature>